<evidence type="ECO:0000256" key="6">
    <source>
        <dbReference type="ARBA" id="ARBA00023136"/>
    </source>
</evidence>
<dbReference type="InterPro" id="IPR007341">
    <property type="entry name" value="Transgly_assoc"/>
</dbReference>
<evidence type="ECO:0000256" key="4">
    <source>
        <dbReference type="ARBA" id="ARBA00022692"/>
    </source>
</evidence>
<name>A0A0K2W7G0_MESPL</name>
<dbReference type="PANTHER" id="PTHR33884">
    <property type="entry name" value="UPF0410 PROTEIN YMGE"/>
    <property type="match status" value="1"/>
</dbReference>
<keyword evidence="4 7" id="KW-0812">Transmembrane</keyword>
<evidence type="ECO:0000256" key="2">
    <source>
        <dbReference type="ARBA" id="ARBA00011006"/>
    </source>
</evidence>
<dbReference type="PANTHER" id="PTHR33884:SF3">
    <property type="entry name" value="UPF0410 PROTEIN YMGE"/>
    <property type="match status" value="1"/>
</dbReference>
<reference evidence="9" key="1">
    <citation type="submission" date="2014-08" db="EMBL/GenBank/DDBJ databases">
        <authorList>
            <person name="Edwards T."/>
        </authorList>
    </citation>
    <scope>NUCLEOTIDE SEQUENCE [LARGE SCALE GENOMIC DNA]</scope>
</reference>
<evidence type="ECO:0000256" key="7">
    <source>
        <dbReference type="SAM" id="Phobius"/>
    </source>
</evidence>
<comment type="subcellular location">
    <subcellularLocation>
        <location evidence="1">Cell membrane</location>
        <topology evidence="1">Multi-pass membrane protein</topology>
    </subcellularLocation>
</comment>
<evidence type="ECO:0000313" key="8">
    <source>
        <dbReference type="EMBL" id="CDX63077.1"/>
    </source>
</evidence>
<accession>A0A0K2W7G0</accession>
<feature type="transmembrane region" description="Helical" evidence="7">
    <location>
        <begin position="6"/>
        <end position="24"/>
    </location>
</feature>
<gene>
    <name evidence="8" type="ORF">MPL1032_80114</name>
</gene>
<keyword evidence="5 7" id="KW-1133">Transmembrane helix</keyword>
<feature type="transmembrane region" description="Helical" evidence="7">
    <location>
        <begin position="31"/>
        <end position="49"/>
    </location>
</feature>
<keyword evidence="6 7" id="KW-0472">Membrane</keyword>
<evidence type="ECO:0000256" key="5">
    <source>
        <dbReference type="ARBA" id="ARBA00022989"/>
    </source>
</evidence>
<protein>
    <recommendedName>
        <fullName evidence="10">GlsB/YeaQ/YmgE family stress response membrane protein</fullName>
    </recommendedName>
</protein>
<dbReference type="Proteomes" id="UP000182888">
    <property type="component" value="Unassembled WGS sequence"/>
</dbReference>
<evidence type="ECO:0000256" key="1">
    <source>
        <dbReference type="ARBA" id="ARBA00004651"/>
    </source>
</evidence>
<feature type="transmembrane region" description="Helical" evidence="7">
    <location>
        <begin position="55"/>
        <end position="78"/>
    </location>
</feature>
<evidence type="ECO:0000313" key="9">
    <source>
        <dbReference type="Proteomes" id="UP000182888"/>
    </source>
</evidence>
<dbReference type="EMBL" id="CCND01000051">
    <property type="protein sequence ID" value="CDX63077.1"/>
    <property type="molecule type" value="Genomic_DNA"/>
</dbReference>
<comment type="similarity">
    <text evidence="2">Belongs to the UPF0410 family.</text>
</comment>
<keyword evidence="3" id="KW-1003">Cell membrane</keyword>
<proteinExistence type="inferred from homology"/>
<evidence type="ECO:0000256" key="3">
    <source>
        <dbReference type="ARBA" id="ARBA00022475"/>
    </source>
</evidence>
<organism evidence="8 9">
    <name type="scientific">Mesorhizobium plurifarium</name>
    <dbReference type="NCBI Taxonomy" id="69974"/>
    <lineage>
        <taxon>Bacteria</taxon>
        <taxon>Pseudomonadati</taxon>
        <taxon>Pseudomonadota</taxon>
        <taxon>Alphaproteobacteria</taxon>
        <taxon>Hyphomicrobiales</taxon>
        <taxon>Phyllobacteriaceae</taxon>
        <taxon>Mesorhizobium</taxon>
    </lineage>
</organism>
<dbReference type="GO" id="GO:0005886">
    <property type="term" value="C:plasma membrane"/>
    <property type="evidence" value="ECO:0007669"/>
    <property type="project" value="UniProtKB-SubCell"/>
</dbReference>
<evidence type="ECO:0008006" key="10">
    <source>
        <dbReference type="Google" id="ProtNLM"/>
    </source>
</evidence>
<dbReference type="AlphaFoldDB" id="A0A0K2W7G0"/>
<sequence>MGIERLLVFIIIGAIAGWLAGLIVKGFGFGLVGNIVVGIVGALIAGWIFPRLGFAVGGGILAAIIHATIGAVVLLVLIKLVKQA</sequence>
<dbReference type="Pfam" id="PF04226">
    <property type="entry name" value="Transgly_assoc"/>
    <property type="match status" value="1"/>
</dbReference>